<dbReference type="Proteomes" id="UP000198406">
    <property type="component" value="Unassembled WGS sequence"/>
</dbReference>
<feature type="compositionally biased region" description="Low complexity" evidence="1">
    <location>
        <begin position="121"/>
        <end position="133"/>
    </location>
</feature>
<evidence type="ECO:0000313" key="4">
    <source>
        <dbReference type="Proteomes" id="UP000198406"/>
    </source>
</evidence>
<keyword evidence="2" id="KW-0732">Signal</keyword>
<dbReference type="OrthoDB" id="44478at2759"/>
<feature type="chain" id="PRO_5012532083" evidence="2">
    <location>
        <begin position="17"/>
        <end position="133"/>
    </location>
</feature>
<accession>A0A1Z5J8F9</accession>
<protein>
    <submittedName>
        <fullName evidence="3">Uncharacterized protein</fullName>
    </submittedName>
</protein>
<sequence length="133" mass="15140">MKVALVCSVLLASASAFGIAPIAHRTSLTSLSALLPKEEMDTDQLEILKITERWNEVRLLTKEEAAKLEPEWKEAYERYYEKYDRDMSTMEEIAAKLQSMIEPPNVKAKTKGQRRRDAWAKKQATAAARALKK</sequence>
<evidence type="ECO:0000256" key="2">
    <source>
        <dbReference type="SAM" id="SignalP"/>
    </source>
</evidence>
<dbReference type="EMBL" id="BDSP01000016">
    <property type="protein sequence ID" value="GAX10236.1"/>
    <property type="molecule type" value="Genomic_DNA"/>
</dbReference>
<organism evidence="3 4">
    <name type="scientific">Fistulifera solaris</name>
    <name type="common">Oleaginous diatom</name>
    <dbReference type="NCBI Taxonomy" id="1519565"/>
    <lineage>
        <taxon>Eukaryota</taxon>
        <taxon>Sar</taxon>
        <taxon>Stramenopiles</taxon>
        <taxon>Ochrophyta</taxon>
        <taxon>Bacillariophyta</taxon>
        <taxon>Bacillariophyceae</taxon>
        <taxon>Bacillariophycidae</taxon>
        <taxon>Naviculales</taxon>
        <taxon>Naviculaceae</taxon>
        <taxon>Fistulifera</taxon>
    </lineage>
</organism>
<comment type="caution">
    <text evidence="3">The sequence shown here is derived from an EMBL/GenBank/DDBJ whole genome shotgun (WGS) entry which is preliminary data.</text>
</comment>
<evidence type="ECO:0000256" key="1">
    <source>
        <dbReference type="SAM" id="MobiDB-lite"/>
    </source>
</evidence>
<name>A0A1Z5J8F9_FISSO</name>
<reference evidence="3 4" key="1">
    <citation type="journal article" date="2015" name="Plant Cell">
        <title>Oil accumulation by the oleaginous diatom Fistulifera solaris as revealed by the genome and transcriptome.</title>
        <authorList>
            <person name="Tanaka T."/>
            <person name="Maeda Y."/>
            <person name="Veluchamy A."/>
            <person name="Tanaka M."/>
            <person name="Abida H."/>
            <person name="Marechal E."/>
            <person name="Bowler C."/>
            <person name="Muto M."/>
            <person name="Sunaga Y."/>
            <person name="Tanaka M."/>
            <person name="Yoshino T."/>
            <person name="Taniguchi T."/>
            <person name="Fukuda Y."/>
            <person name="Nemoto M."/>
            <person name="Matsumoto M."/>
            <person name="Wong P.S."/>
            <person name="Aburatani S."/>
            <person name="Fujibuchi W."/>
        </authorList>
    </citation>
    <scope>NUCLEOTIDE SEQUENCE [LARGE SCALE GENOMIC DNA]</scope>
    <source>
        <strain evidence="3 4">JPCC DA0580</strain>
    </source>
</reference>
<feature type="region of interest" description="Disordered" evidence="1">
    <location>
        <begin position="104"/>
        <end position="133"/>
    </location>
</feature>
<dbReference type="AlphaFoldDB" id="A0A1Z5J8F9"/>
<gene>
    <name evidence="3" type="ORF">FisN_3Lh433</name>
</gene>
<feature type="signal peptide" evidence="2">
    <location>
        <begin position="1"/>
        <end position="16"/>
    </location>
</feature>
<keyword evidence="4" id="KW-1185">Reference proteome</keyword>
<evidence type="ECO:0000313" key="3">
    <source>
        <dbReference type="EMBL" id="GAX10236.1"/>
    </source>
</evidence>
<proteinExistence type="predicted"/>
<dbReference type="InParanoid" id="A0A1Z5J8F9"/>